<dbReference type="PANTHER" id="PTHR24220">
    <property type="entry name" value="IMPORT ATP-BINDING PROTEIN"/>
    <property type="match status" value="1"/>
</dbReference>
<name>A0ABX9KF26_9FUSO</name>
<organism evidence="5 6">
    <name type="scientific">Psychrilyobacter piezotolerans</name>
    <dbReference type="NCBI Taxonomy" id="2293438"/>
    <lineage>
        <taxon>Bacteria</taxon>
        <taxon>Fusobacteriati</taxon>
        <taxon>Fusobacteriota</taxon>
        <taxon>Fusobacteriia</taxon>
        <taxon>Fusobacteriales</taxon>
        <taxon>Fusobacteriaceae</taxon>
        <taxon>Psychrilyobacter</taxon>
    </lineage>
</organism>
<comment type="caution">
    <text evidence="5">The sequence shown here is derived from an EMBL/GenBank/DDBJ whole genome shotgun (WGS) entry which is preliminary data.</text>
</comment>
<dbReference type="InterPro" id="IPR027417">
    <property type="entry name" value="P-loop_NTPase"/>
</dbReference>
<dbReference type="Gene3D" id="3.40.50.300">
    <property type="entry name" value="P-loop containing nucleotide triphosphate hydrolases"/>
    <property type="match status" value="1"/>
</dbReference>
<dbReference type="Pfam" id="PF00005">
    <property type="entry name" value="ABC_tran"/>
    <property type="match status" value="1"/>
</dbReference>
<keyword evidence="1" id="KW-0813">Transport</keyword>
<sequence>MTIVEAKKITKIYKHGKVEVRAIDDINFKIDRGDFAVIAGPSGSGKTTILNIIGAMDSVTQGKIIINQQDISVLNKDERADFRRDKIGFIFQSYNLIPVLTVYENIEFALDLCKKHSPLEKKDKIHRLLRELGIFQLKDRRPPELSGGQQQRVAIARALIKDPILVLADEPTANLDTQTGKEVLDLMVKINLEKKTTFIFSSHDIMIIEKARRVIKLRDGKIEGEEYDSKDGF</sequence>
<evidence type="ECO:0000256" key="1">
    <source>
        <dbReference type="ARBA" id="ARBA00022448"/>
    </source>
</evidence>
<dbReference type="InterPro" id="IPR017911">
    <property type="entry name" value="MacB-like_ATP-bd"/>
</dbReference>
<dbReference type="InterPro" id="IPR003439">
    <property type="entry name" value="ABC_transporter-like_ATP-bd"/>
</dbReference>
<evidence type="ECO:0000313" key="5">
    <source>
        <dbReference type="EMBL" id="REI40332.1"/>
    </source>
</evidence>
<keyword evidence="6" id="KW-1185">Reference proteome</keyword>
<keyword evidence="2" id="KW-0547">Nucleotide-binding</keyword>
<protein>
    <submittedName>
        <fullName evidence="5">ATP-binding cassette domain-containing protein</fullName>
    </submittedName>
</protein>
<evidence type="ECO:0000256" key="2">
    <source>
        <dbReference type="ARBA" id="ARBA00022741"/>
    </source>
</evidence>
<dbReference type="SMART" id="SM00382">
    <property type="entry name" value="AAA"/>
    <property type="match status" value="1"/>
</dbReference>
<dbReference type="InterPro" id="IPR017871">
    <property type="entry name" value="ABC_transporter-like_CS"/>
</dbReference>
<accession>A0ABX9KF26</accession>
<gene>
    <name evidence="5" type="ORF">DYH56_11445</name>
</gene>
<dbReference type="InterPro" id="IPR003593">
    <property type="entry name" value="AAA+_ATPase"/>
</dbReference>
<proteinExistence type="predicted"/>
<dbReference type="InterPro" id="IPR015854">
    <property type="entry name" value="ABC_transpr_LolD-like"/>
</dbReference>
<dbReference type="SUPFAM" id="SSF52540">
    <property type="entry name" value="P-loop containing nucleoside triphosphate hydrolases"/>
    <property type="match status" value="1"/>
</dbReference>
<evidence type="ECO:0000313" key="6">
    <source>
        <dbReference type="Proteomes" id="UP000263486"/>
    </source>
</evidence>
<keyword evidence="3 5" id="KW-0067">ATP-binding</keyword>
<dbReference type="Proteomes" id="UP000263486">
    <property type="component" value="Unassembled WGS sequence"/>
</dbReference>
<dbReference type="EMBL" id="QUAJ01000021">
    <property type="protein sequence ID" value="REI40332.1"/>
    <property type="molecule type" value="Genomic_DNA"/>
</dbReference>
<evidence type="ECO:0000259" key="4">
    <source>
        <dbReference type="PROSITE" id="PS50893"/>
    </source>
</evidence>
<reference evidence="5 6" key="1">
    <citation type="submission" date="2018-08" db="EMBL/GenBank/DDBJ databases">
        <title>Draft genome sequence of Psychrilyobacter sp. strain SD5 isolated from Black Sea water.</title>
        <authorList>
            <person name="Yadav S."/>
            <person name="Villanueva L."/>
            <person name="Damste J.S.S."/>
        </authorList>
    </citation>
    <scope>NUCLEOTIDE SEQUENCE [LARGE SCALE GENOMIC DNA]</scope>
    <source>
        <strain evidence="5 6">SD5</strain>
    </source>
</reference>
<dbReference type="GO" id="GO:0005524">
    <property type="term" value="F:ATP binding"/>
    <property type="evidence" value="ECO:0007669"/>
    <property type="project" value="UniProtKB-KW"/>
</dbReference>
<dbReference type="CDD" id="cd03255">
    <property type="entry name" value="ABC_MJ0796_LolCDE_FtsE"/>
    <property type="match status" value="1"/>
</dbReference>
<dbReference type="RefSeq" id="WP_114643009.1">
    <property type="nucleotide sequence ID" value="NZ_JAACIO010000015.1"/>
</dbReference>
<dbReference type="PROSITE" id="PS00211">
    <property type="entry name" value="ABC_TRANSPORTER_1"/>
    <property type="match status" value="1"/>
</dbReference>
<feature type="domain" description="ABC transporter" evidence="4">
    <location>
        <begin position="4"/>
        <end position="233"/>
    </location>
</feature>
<evidence type="ECO:0000256" key="3">
    <source>
        <dbReference type="ARBA" id="ARBA00022840"/>
    </source>
</evidence>
<dbReference type="PROSITE" id="PS50893">
    <property type="entry name" value="ABC_TRANSPORTER_2"/>
    <property type="match status" value="1"/>
</dbReference>